<sequence length="317" mass="33407">MDAPLMKLFFSLDAMVSDGLAPADEAGRSSLWGPLKEGLVRAVVQAASQVSLRMFGDRANLVAVFDASGYSPSSLRWKVSFRICFVEIAVTRETAERVRNLLAQSLTASWPEEIARASPGAAAGRGWAAALEPPLRGGGRDAPARLWDAVLDARAYHECAKHRLVWCDTSAGSPPCPEGRPLRPYALLNVTAQPDGKAALQRVRAAADLCGAGWARLGSPWTAAQVATPYRDVAASREGVASRYPSSSDPLAADGARGGGGPGANGAHAPAAAGGTEVVWNLVVSPDGEEYYHNVLTDETAWDPPPGARVVDGRRTR</sequence>
<dbReference type="SUPFAM" id="SSF51045">
    <property type="entry name" value="WW domain"/>
    <property type="match status" value="1"/>
</dbReference>
<comment type="caution">
    <text evidence="3">The sequence shown here is derived from an EMBL/GenBank/DDBJ whole genome shotgun (WGS) entry which is preliminary data.</text>
</comment>
<reference evidence="3" key="1">
    <citation type="submission" date="2023-10" db="EMBL/GenBank/DDBJ databases">
        <authorList>
            <person name="Chen Y."/>
            <person name="Shah S."/>
            <person name="Dougan E. K."/>
            <person name="Thang M."/>
            <person name="Chan C."/>
        </authorList>
    </citation>
    <scope>NUCLEOTIDE SEQUENCE [LARGE SCALE GENOMIC DNA]</scope>
</reference>
<keyword evidence="4" id="KW-1185">Reference proteome</keyword>
<dbReference type="CDD" id="cd00201">
    <property type="entry name" value="WW"/>
    <property type="match status" value="1"/>
</dbReference>
<evidence type="ECO:0000313" key="4">
    <source>
        <dbReference type="Proteomes" id="UP001189429"/>
    </source>
</evidence>
<gene>
    <name evidence="3" type="ORF">PCOR1329_LOCUS51006</name>
</gene>
<proteinExistence type="predicted"/>
<feature type="domain" description="WW" evidence="2">
    <location>
        <begin position="280"/>
        <end position="307"/>
    </location>
</feature>
<evidence type="ECO:0000259" key="2">
    <source>
        <dbReference type="PROSITE" id="PS50020"/>
    </source>
</evidence>
<name>A0ABN9URK4_9DINO</name>
<feature type="region of interest" description="Disordered" evidence="1">
    <location>
        <begin position="237"/>
        <end position="271"/>
    </location>
</feature>
<dbReference type="Gene3D" id="2.20.70.10">
    <property type="match status" value="1"/>
</dbReference>
<evidence type="ECO:0000313" key="3">
    <source>
        <dbReference type="EMBL" id="CAK0862651.1"/>
    </source>
</evidence>
<dbReference type="PROSITE" id="PS50020">
    <property type="entry name" value="WW_DOMAIN_2"/>
    <property type="match status" value="1"/>
</dbReference>
<protein>
    <recommendedName>
        <fullName evidence="2">WW domain-containing protein</fullName>
    </recommendedName>
</protein>
<dbReference type="InterPro" id="IPR036020">
    <property type="entry name" value="WW_dom_sf"/>
</dbReference>
<dbReference type="InterPro" id="IPR001202">
    <property type="entry name" value="WW_dom"/>
</dbReference>
<organism evidence="3 4">
    <name type="scientific">Prorocentrum cordatum</name>
    <dbReference type="NCBI Taxonomy" id="2364126"/>
    <lineage>
        <taxon>Eukaryota</taxon>
        <taxon>Sar</taxon>
        <taxon>Alveolata</taxon>
        <taxon>Dinophyceae</taxon>
        <taxon>Prorocentrales</taxon>
        <taxon>Prorocentraceae</taxon>
        <taxon>Prorocentrum</taxon>
    </lineage>
</organism>
<dbReference type="Proteomes" id="UP001189429">
    <property type="component" value="Unassembled WGS sequence"/>
</dbReference>
<evidence type="ECO:0000256" key="1">
    <source>
        <dbReference type="SAM" id="MobiDB-lite"/>
    </source>
</evidence>
<dbReference type="EMBL" id="CAUYUJ010016181">
    <property type="protein sequence ID" value="CAK0862651.1"/>
    <property type="molecule type" value="Genomic_DNA"/>
</dbReference>
<accession>A0ABN9URK4</accession>